<dbReference type="GO" id="GO:0050566">
    <property type="term" value="F:asparaginyl-tRNA synthase (glutamine-hydrolyzing) activity"/>
    <property type="evidence" value="ECO:0007669"/>
    <property type="project" value="RHEA"/>
</dbReference>
<dbReference type="FunFam" id="1.10.10.410:FF:000001">
    <property type="entry name" value="Aspartyl/glutamyl-tRNA(Asn/Gln) amidotransferase subunit B"/>
    <property type="match status" value="1"/>
</dbReference>
<keyword evidence="13" id="KW-0808">Transferase</keyword>
<feature type="domain" description="Asn/Gln amidotransferase" evidence="12">
    <location>
        <begin position="341"/>
        <end position="500"/>
    </location>
</feature>
<dbReference type="Pfam" id="PF02637">
    <property type="entry name" value="GatB_Yqey"/>
    <property type="match status" value="1"/>
</dbReference>
<evidence type="ECO:0000256" key="9">
    <source>
        <dbReference type="ARBA" id="ARBA00047380"/>
    </source>
</evidence>
<dbReference type="PANTHER" id="PTHR11659:SF4">
    <property type="entry name" value="ASPARTYL_GLUTAMYL-TRNA(GLN) AMIDOTRANSFERASE SUBUNIT B_E CATALYTIC DOMAIN-CONTAINING PROTEIN"/>
    <property type="match status" value="1"/>
</dbReference>
<dbReference type="AlphaFoldDB" id="I0IQL1"/>
<dbReference type="InterPro" id="IPR042114">
    <property type="entry name" value="GatB_C_1"/>
</dbReference>
<dbReference type="GO" id="GO:0016740">
    <property type="term" value="F:transferase activity"/>
    <property type="evidence" value="ECO:0007669"/>
    <property type="project" value="UniProtKB-KW"/>
</dbReference>
<dbReference type="RefSeq" id="WP_014450044.1">
    <property type="nucleotide sequence ID" value="NC_017094.1"/>
</dbReference>
<dbReference type="InterPro" id="IPR023168">
    <property type="entry name" value="GatB_Yqey_C_2"/>
</dbReference>
<dbReference type="PROSITE" id="PS01234">
    <property type="entry name" value="GATB"/>
    <property type="match status" value="1"/>
</dbReference>
<sequence>MSDDSIDPTSTLSQSKYEMVVGLEVHSQLLTKTKMFCRCENRFGAEPNTLTCPVCLGYPGVLPVMNERALRLGIRLGLALGCSIHRKSFFDRKHYFYPDLPKGYQISQFDHPLLTGGSISLLGPDAGKTIRIHRIHMEEDAGKNLHAGLADSSHVDLNRAGVPLLEIVSEPDIRSPSEAVSYLKQLRQILRASGVSDGNMEEGSFRCDANVSLRLRGESRFGVKVEVKNMNSFRFVQKALVYEFSRQSELLDRGERIRSETRLFDTGNGRTLPMRSKEEALDYRFFPEPDIPMVFFPEEWIDEERKNLPELPEEKAIRLARELGIDPSDARTLVFEEELVVFFEEALSHFEPMSKVRGFELSKGRSRLLHFVLSEVLREWNRRGDAALSSGGAAQGLAHILAGVMDESLSLNQAKEVYLLSLDLEQHPSEVIKEKGFAQVSGEGALSAWIDEMISENPKEVSDFCSGKDRLLGFLVGQVMKKSAGKANPQKVNELIRQKLMPSST</sequence>
<dbReference type="SMART" id="SM00845">
    <property type="entry name" value="GatB_Yqey"/>
    <property type="match status" value="1"/>
</dbReference>
<dbReference type="NCBIfam" id="TIGR00133">
    <property type="entry name" value="gatB"/>
    <property type="match status" value="1"/>
</dbReference>
<dbReference type="NCBIfam" id="NF004012">
    <property type="entry name" value="PRK05477.1-2"/>
    <property type="match status" value="1"/>
</dbReference>
<proteinExistence type="inferred from homology"/>
<evidence type="ECO:0000256" key="4">
    <source>
        <dbReference type="ARBA" id="ARBA00022598"/>
    </source>
</evidence>
<dbReference type="InterPro" id="IPR004413">
    <property type="entry name" value="GatB"/>
</dbReference>
<dbReference type="GO" id="GO:0005524">
    <property type="term" value="F:ATP binding"/>
    <property type="evidence" value="ECO:0007669"/>
    <property type="project" value="UniProtKB-KW"/>
</dbReference>
<dbReference type="HOGENOM" id="CLU_019240_0_0_0"/>
<dbReference type="HAMAP" id="MF_00121">
    <property type="entry name" value="GatB"/>
    <property type="match status" value="1"/>
</dbReference>
<evidence type="ECO:0000313" key="13">
    <source>
        <dbReference type="EMBL" id="BAM07560.1"/>
    </source>
</evidence>
<evidence type="ECO:0000256" key="1">
    <source>
        <dbReference type="ARBA" id="ARBA00005306"/>
    </source>
</evidence>
<dbReference type="InterPro" id="IPR014746">
    <property type="entry name" value="Gln_synth/guanido_kin_cat_dom"/>
</dbReference>
<dbReference type="SUPFAM" id="SSF89095">
    <property type="entry name" value="GatB/YqeY motif"/>
    <property type="match status" value="2"/>
</dbReference>
<evidence type="ECO:0000256" key="8">
    <source>
        <dbReference type="ARBA" id="ARBA00024799"/>
    </source>
</evidence>
<dbReference type="NCBIfam" id="NF004014">
    <property type="entry name" value="PRK05477.1-4"/>
    <property type="match status" value="1"/>
</dbReference>
<comment type="catalytic activity">
    <reaction evidence="9 11">
        <text>L-aspartyl-tRNA(Asn) + L-glutamine + ATP + H2O = L-asparaginyl-tRNA(Asn) + L-glutamate + ADP + phosphate + 2 H(+)</text>
        <dbReference type="Rhea" id="RHEA:14513"/>
        <dbReference type="Rhea" id="RHEA-COMP:9674"/>
        <dbReference type="Rhea" id="RHEA-COMP:9677"/>
        <dbReference type="ChEBI" id="CHEBI:15377"/>
        <dbReference type="ChEBI" id="CHEBI:15378"/>
        <dbReference type="ChEBI" id="CHEBI:29985"/>
        <dbReference type="ChEBI" id="CHEBI:30616"/>
        <dbReference type="ChEBI" id="CHEBI:43474"/>
        <dbReference type="ChEBI" id="CHEBI:58359"/>
        <dbReference type="ChEBI" id="CHEBI:78515"/>
        <dbReference type="ChEBI" id="CHEBI:78516"/>
        <dbReference type="ChEBI" id="CHEBI:456216"/>
    </reaction>
</comment>
<keyword evidence="4 11" id="KW-0436">Ligase</keyword>
<dbReference type="PATRIC" id="fig|1162668.3.peg.2238"/>
<evidence type="ECO:0000313" key="14">
    <source>
        <dbReference type="Proteomes" id="UP000007382"/>
    </source>
</evidence>
<dbReference type="InterPro" id="IPR017958">
    <property type="entry name" value="Gln-tRNA_amidoTrfase_suB_CS"/>
</dbReference>
<dbReference type="STRING" id="1162668.LFE_1882"/>
<evidence type="ECO:0000259" key="12">
    <source>
        <dbReference type="SMART" id="SM00845"/>
    </source>
</evidence>
<dbReference type="Pfam" id="PF02934">
    <property type="entry name" value="GatB_N"/>
    <property type="match status" value="1"/>
</dbReference>
<dbReference type="GO" id="GO:0006412">
    <property type="term" value="P:translation"/>
    <property type="evidence" value="ECO:0007669"/>
    <property type="project" value="UniProtKB-UniRule"/>
</dbReference>
<accession>I0IQL1</accession>
<protein>
    <recommendedName>
        <fullName evidence="3 11">Aspartyl/glutamyl-tRNA(Asn/Gln) amidotransferase subunit B</fullName>
        <shortName evidence="11">Asp/Glu-ADT subunit B</shortName>
        <ecNumber evidence="11">6.3.5.-</ecNumber>
    </recommendedName>
</protein>
<evidence type="ECO:0000256" key="7">
    <source>
        <dbReference type="ARBA" id="ARBA00022917"/>
    </source>
</evidence>
<dbReference type="OrthoDB" id="9804078at2"/>
<evidence type="ECO:0000256" key="2">
    <source>
        <dbReference type="ARBA" id="ARBA00011123"/>
    </source>
</evidence>
<dbReference type="InterPro" id="IPR018027">
    <property type="entry name" value="Asn/Gln_amidotransferase"/>
</dbReference>
<comment type="subunit">
    <text evidence="2 11">Heterotrimer of A, B and C subunits.</text>
</comment>
<dbReference type="Gene3D" id="1.10.150.380">
    <property type="entry name" value="GatB domain, N-terminal subdomain"/>
    <property type="match status" value="1"/>
</dbReference>
<dbReference type="InterPro" id="IPR006075">
    <property type="entry name" value="Asn/Gln-tRNA_Trfase_suB/E_cat"/>
</dbReference>
<dbReference type="SUPFAM" id="SSF55931">
    <property type="entry name" value="Glutamine synthetase/guanido kinase"/>
    <property type="match status" value="1"/>
</dbReference>
<gene>
    <name evidence="11" type="primary">gatB</name>
    <name evidence="13" type="ordered locus">LFE_1882</name>
</gene>
<dbReference type="Gene3D" id="1.10.10.410">
    <property type="match status" value="1"/>
</dbReference>
<dbReference type="Proteomes" id="UP000007382">
    <property type="component" value="Chromosome"/>
</dbReference>
<comment type="similarity">
    <text evidence="1 11">Belongs to the GatB/GatE family. GatB subfamily.</text>
</comment>
<dbReference type="EC" id="6.3.5.-" evidence="11"/>
<dbReference type="InterPro" id="IPR017959">
    <property type="entry name" value="Asn/Gln-tRNA_amidoTrfase_suB/E"/>
</dbReference>
<name>I0IQL1_LEPFC</name>
<keyword evidence="5 11" id="KW-0547">Nucleotide-binding</keyword>
<dbReference type="EMBL" id="AP012342">
    <property type="protein sequence ID" value="BAM07560.1"/>
    <property type="molecule type" value="Genomic_DNA"/>
</dbReference>
<organism evidence="13 14">
    <name type="scientific">Leptospirillum ferrooxidans (strain C2-3)</name>
    <dbReference type="NCBI Taxonomy" id="1162668"/>
    <lineage>
        <taxon>Bacteria</taxon>
        <taxon>Pseudomonadati</taxon>
        <taxon>Nitrospirota</taxon>
        <taxon>Nitrospiria</taxon>
        <taxon>Nitrospirales</taxon>
        <taxon>Nitrospiraceae</taxon>
        <taxon>Leptospirillum</taxon>
    </lineage>
</organism>
<dbReference type="PANTHER" id="PTHR11659">
    <property type="entry name" value="GLUTAMYL-TRNA GLN AMIDOTRANSFERASE SUBUNIT B MITOCHONDRIAL AND PROKARYOTIC PET112-RELATED"/>
    <property type="match status" value="1"/>
</dbReference>
<comment type="catalytic activity">
    <reaction evidence="10 11">
        <text>L-glutamyl-tRNA(Gln) + L-glutamine + ATP + H2O = L-glutaminyl-tRNA(Gln) + L-glutamate + ADP + phosphate + H(+)</text>
        <dbReference type="Rhea" id="RHEA:17521"/>
        <dbReference type="Rhea" id="RHEA-COMP:9681"/>
        <dbReference type="Rhea" id="RHEA-COMP:9684"/>
        <dbReference type="ChEBI" id="CHEBI:15377"/>
        <dbReference type="ChEBI" id="CHEBI:15378"/>
        <dbReference type="ChEBI" id="CHEBI:29985"/>
        <dbReference type="ChEBI" id="CHEBI:30616"/>
        <dbReference type="ChEBI" id="CHEBI:43474"/>
        <dbReference type="ChEBI" id="CHEBI:58359"/>
        <dbReference type="ChEBI" id="CHEBI:78520"/>
        <dbReference type="ChEBI" id="CHEBI:78521"/>
        <dbReference type="ChEBI" id="CHEBI:456216"/>
    </reaction>
</comment>
<keyword evidence="6 11" id="KW-0067">ATP-binding</keyword>
<dbReference type="eggNOG" id="COG0064">
    <property type="taxonomic scope" value="Bacteria"/>
</dbReference>
<dbReference type="KEGG" id="lfc:LFE_1882"/>
<evidence type="ECO:0000256" key="10">
    <source>
        <dbReference type="ARBA" id="ARBA00047913"/>
    </source>
</evidence>
<reference evidence="14" key="2">
    <citation type="submission" date="2012-03" db="EMBL/GenBank/DDBJ databases">
        <title>The complete genome sequence of the pioneer microbe on fresh volcanic deposit, Leptospirillum ferrooxidans strain C2-3.</title>
        <authorList>
            <person name="Fujimura R."/>
            <person name="Sato Y."/>
            <person name="Nishizawa T."/>
            <person name="Nanba K."/>
            <person name="Oshima K."/>
            <person name="Hattori M."/>
            <person name="Kamijo T."/>
            <person name="Ohta H."/>
        </authorList>
    </citation>
    <scope>NUCLEOTIDE SEQUENCE [LARGE SCALE GENOMIC DNA]</scope>
    <source>
        <strain evidence="14">C2-3</strain>
    </source>
</reference>
<reference evidence="13 14" key="1">
    <citation type="journal article" date="2012" name="J. Bacteriol.">
        <title>Complete Genome Sequence of Leptospirillum ferrooxidans Strain C2-3, Isolated from a Fresh Volcanic Ash Deposit on the Island of Miyake, Japan.</title>
        <authorList>
            <person name="Fujimura R."/>
            <person name="Sato Y."/>
            <person name="Nishizawa T."/>
            <person name="Oshima K."/>
            <person name="Kim S.-W."/>
            <person name="Hattori M."/>
            <person name="Kamijo T."/>
            <person name="Ohta H."/>
        </authorList>
    </citation>
    <scope>NUCLEOTIDE SEQUENCE [LARGE SCALE GENOMIC DNA]</scope>
    <source>
        <strain evidence="13 14">C2-3</strain>
    </source>
</reference>
<keyword evidence="7 11" id="KW-0648">Protein biosynthesis</keyword>
<evidence type="ECO:0000256" key="3">
    <source>
        <dbReference type="ARBA" id="ARBA00016923"/>
    </source>
</evidence>
<comment type="function">
    <text evidence="8 11">Allows the formation of correctly charged Asn-tRNA(Asn) or Gln-tRNA(Gln) through the transamidation of misacylated Asp-tRNA(Asn) or Glu-tRNA(Gln) in organisms which lack either or both of asparaginyl-tRNA or glutaminyl-tRNA synthetases. The reaction takes place in the presence of glutamine and ATP through an activated phospho-Asp-tRNA(Asn) or phospho-Glu-tRNA(Gln).</text>
</comment>
<evidence type="ECO:0000256" key="6">
    <source>
        <dbReference type="ARBA" id="ARBA00022840"/>
    </source>
</evidence>
<dbReference type="InterPro" id="IPR003789">
    <property type="entry name" value="Asn/Gln_tRNA_amidoTrase-B-like"/>
</dbReference>
<evidence type="ECO:0000256" key="5">
    <source>
        <dbReference type="ARBA" id="ARBA00022741"/>
    </source>
</evidence>
<evidence type="ECO:0000256" key="11">
    <source>
        <dbReference type="HAMAP-Rule" id="MF_00121"/>
    </source>
</evidence>
<keyword evidence="14" id="KW-1185">Reference proteome</keyword>
<dbReference type="GO" id="GO:0050567">
    <property type="term" value="F:glutaminyl-tRNA synthase (glutamine-hydrolyzing) activity"/>
    <property type="evidence" value="ECO:0007669"/>
    <property type="project" value="UniProtKB-UniRule"/>
</dbReference>